<feature type="transmembrane region" description="Helical" evidence="1">
    <location>
        <begin position="53"/>
        <end position="72"/>
    </location>
</feature>
<dbReference type="OrthoDB" id="9793746at2"/>
<gene>
    <name evidence="2" type="ORF">SAMN05518683_1376</name>
</gene>
<dbReference type="Pfam" id="PF04018">
    <property type="entry name" value="VCA0040-like"/>
    <property type="match status" value="1"/>
</dbReference>
<evidence type="ECO:0000256" key="1">
    <source>
        <dbReference type="SAM" id="Phobius"/>
    </source>
</evidence>
<feature type="transmembrane region" description="Helical" evidence="1">
    <location>
        <begin position="147"/>
        <end position="178"/>
    </location>
</feature>
<evidence type="ECO:0000313" key="2">
    <source>
        <dbReference type="EMBL" id="SFQ40035.1"/>
    </source>
</evidence>
<feature type="transmembrane region" description="Helical" evidence="1">
    <location>
        <begin position="250"/>
        <end position="267"/>
    </location>
</feature>
<keyword evidence="1" id="KW-1133">Transmembrane helix</keyword>
<feature type="transmembrane region" description="Helical" evidence="1">
    <location>
        <begin position="220"/>
        <end position="238"/>
    </location>
</feature>
<protein>
    <submittedName>
        <fullName evidence="2">Putative membrane protein</fullName>
    </submittedName>
</protein>
<name>A0A1I5Y729_9BACI</name>
<feature type="transmembrane region" description="Helical" evidence="1">
    <location>
        <begin position="16"/>
        <end position="32"/>
    </location>
</feature>
<dbReference type="PANTHER" id="PTHR37308">
    <property type="entry name" value="INTEGRAL MEMBRANE PROTEIN"/>
    <property type="match status" value="1"/>
</dbReference>
<sequence length="276" mass="29582">MIGIIVRGMAVGVTEIVPGVSGSTVAMIVGIYERLLHSLSILTTRRRREAIPFLLTFGVGMMIGFTAALYVIDFLLDTYRTQTMMFFVGIIVGFLPYLWKETVQQAQTGLQMKHYAIMALSLCIVVIGQMAGGFHTMDGNNLSAAEYIFIVISGMLASTALALPGISGSLILTILGLYETATTALMTLNLPIIAAIGSGMIAGVLFISKLIRYLLANYPAATYAAMVGLVSGSIFAIFHSLEGTLNSQVIIMSLLTFLTGVISVILLNQTSHPRSE</sequence>
<dbReference type="Proteomes" id="UP000198892">
    <property type="component" value="Unassembled WGS sequence"/>
</dbReference>
<feature type="transmembrane region" description="Helical" evidence="1">
    <location>
        <begin position="84"/>
        <end position="103"/>
    </location>
</feature>
<keyword evidence="1" id="KW-0812">Transmembrane</keyword>
<reference evidence="3" key="1">
    <citation type="submission" date="2016-10" db="EMBL/GenBank/DDBJ databases">
        <authorList>
            <person name="Varghese N."/>
            <person name="Submissions S."/>
        </authorList>
    </citation>
    <scope>NUCLEOTIDE SEQUENCE [LARGE SCALE GENOMIC DNA]</scope>
    <source>
        <strain evidence="3">S7</strain>
    </source>
</reference>
<keyword evidence="1" id="KW-0472">Membrane</keyword>
<dbReference type="STRING" id="1884432.SAMN05518683_1376"/>
<accession>A0A1I5Y729</accession>
<feature type="transmembrane region" description="Helical" evidence="1">
    <location>
        <begin position="115"/>
        <end position="135"/>
    </location>
</feature>
<organism evidence="2 3">
    <name type="scientific">Salibacterium halotolerans</name>
    <dbReference type="NCBI Taxonomy" id="1884432"/>
    <lineage>
        <taxon>Bacteria</taxon>
        <taxon>Bacillati</taxon>
        <taxon>Bacillota</taxon>
        <taxon>Bacilli</taxon>
        <taxon>Bacillales</taxon>
        <taxon>Bacillaceae</taxon>
    </lineage>
</organism>
<proteinExistence type="predicted"/>
<feature type="transmembrane region" description="Helical" evidence="1">
    <location>
        <begin position="190"/>
        <end position="208"/>
    </location>
</feature>
<dbReference type="PANTHER" id="PTHR37308:SF1">
    <property type="entry name" value="POLYPRENYL-PHOSPHATE TRANSPORTER"/>
    <property type="match status" value="1"/>
</dbReference>
<dbReference type="AlphaFoldDB" id="A0A1I5Y729"/>
<keyword evidence="3" id="KW-1185">Reference proteome</keyword>
<dbReference type="EMBL" id="FOXD01000037">
    <property type="protein sequence ID" value="SFQ40035.1"/>
    <property type="molecule type" value="Genomic_DNA"/>
</dbReference>
<dbReference type="InterPro" id="IPR007163">
    <property type="entry name" value="VCA0040-like"/>
</dbReference>
<dbReference type="RefSeq" id="WP_093339729.1">
    <property type="nucleotide sequence ID" value="NZ_FOXD01000037.1"/>
</dbReference>
<evidence type="ECO:0000313" key="3">
    <source>
        <dbReference type="Proteomes" id="UP000198892"/>
    </source>
</evidence>